<dbReference type="SUPFAM" id="SSF51905">
    <property type="entry name" value="FAD/NAD(P)-binding domain"/>
    <property type="match status" value="1"/>
</dbReference>
<name>A0A9X1NNI4_9HYPH</name>
<sequence>MSADLFDIIVIGAGPGGCATAARISEARPDWRVALVETGPAKGNALVSAPAGIVGLVGRRNRHNYAYETVPQRDLNDRRGFQPRGRGVGGSSLINAMIYIRGQPEDYDGWAAAGCTGWGWDDVLPLFLRAEDNHRGADAFHGTGGPLHVDDLWTDVALTGDFLTAAKQAGYPPNGDFNGRTQEGFGTYQLFQKGGRRFDAGTAYIHTRRGPNLRLLPETQALRLTFENGRVTGVEVRHRGQTHMIFARREVVLAGGAFGTPQLLMLSGIGPEEHLRQHGIAVVADRQAVGANLQDHLDHISSRLVRGGGVIGTTPVGAIPLLRGLLPYLQGKRGNLSSNFAEAGGFVRSSPAVDRPDLQFHFTIGLVENHARRIILKTGISLHVCVLRPASRGTVRLATADPTGALLIDPCYLSDAGDLQTLVKGVRIAEHILRQPALEQHKGRPFRALDPQDDAAIEASIRAHADTIYHPVGTCRMGSDAASVVDPELRVRGVTGLRIADASIMPTIVSGNTQAPSAMIGERAADLILRSARKQDAA</sequence>
<dbReference type="PIRSF" id="PIRSF000137">
    <property type="entry name" value="Alcohol_oxidase"/>
    <property type="match status" value="1"/>
</dbReference>
<proteinExistence type="inferred from homology"/>
<dbReference type="Proteomes" id="UP001139089">
    <property type="component" value="Unassembled WGS sequence"/>
</dbReference>
<dbReference type="InterPro" id="IPR000172">
    <property type="entry name" value="GMC_OxRdtase_N"/>
</dbReference>
<keyword evidence="9" id="KW-1185">Reference proteome</keyword>
<dbReference type="GO" id="GO:0016614">
    <property type="term" value="F:oxidoreductase activity, acting on CH-OH group of donors"/>
    <property type="evidence" value="ECO:0007669"/>
    <property type="project" value="InterPro"/>
</dbReference>
<protein>
    <submittedName>
        <fullName evidence="8">GMC family oxidoreductase N-terminal domain-containing protein</fullName>
    </submittedName>
</protein>
<evidence type="ECO:0000313" key="8">
    <source>
        <dbReference type="EMBL" id="MCD7107480.1"/>
    </source>
</evidence>
<dbReference type="Gene3D" id="3.50.50.60">
    <property type="entry name" value="FAD/NAD(P)-binding domain"/>
    <property type="match status" value="1"/>
</dbReference>
<evidence type="ECO:0000256" key="1">
    <source>
        <dbReference type="ARBA" id="ARBA00001974"/>
    </source>
</evidence>
<feature type="domain" description="Glucose-methanol-choline oxidoreductase N-terminal" evidence="6">
    <location>
        <begin position="85"/>
        <end position="108"/>
    </location>
</feature>
<evidence type="ECO:0000256" key="4">
    <source>
        <dbReference type="ARBA" id="ARBA00022827"/>
    </source>
</evidence>
<evidence type="ECO:0000256" key="3">
    <source>
        <dbReference type="ARBA" id="ARBA00022630"/>
    </source>
</evidence>
<gene>
    <name evidence="8" type="ORF">LRX75_00370</name>
</gene>
<evidence type="ECO:0000259" key="7">
    <source>
        <dbReference type="PROSITE" id="PS00624"/>
    </source>
</evidence>
<evidence type="ECO:0000313" key="9">
    <source>
        <dbReference type="Proteomes" id="UP001139089"/>
    </source>
</evidence>
<dbReference type="Gene3D" id="3.30.560.10">
    <property type="entry name" value="Glucose Oxidase, domain 3"/>
    <property type="match status" value="1"/>
</dbReference>
<evidence type="ECO:0000256" key="5">
    <source>
        <dbReference type="RuleBase" id="RU003968"/>
    </source>
</evidence>
<keyword evidence="4 5" id="KW-0274">FAD</keyword>
<dbReference type="InterPro" id="IPR007867">
    <property type="entry name" value="GMC_OxRtase_C"/>
</dbReference>
<reference evidence="8" key="1">
    <citation type="submission" date="2021-12" db="EMBL/GenBank/DDBJ databases">
        <authorList>
            <person name="Li Y."/>
        </authorList>
    </citation>
    <scope>NUCLEOTIDE SEQUENCE</scope>
    <source>
        <strain evidence="8">DKSPLA3</strain>
    </source>
</reference>
<dbReference type="PANTHER" id="PTHR11552:SF147">
    <property type="entry name" value="CHOLINE DEHYDROGENASE, MITOCHONDRIAL"/>
    <property type="match status" value="1"/>
</dbReference>
<dbReference type="PROSITE" id="PS00624">
    <property type="entry name" value="GMC_OXRED_2"/>
    <property type="match status" value="1"/>
</dbReference>
<dbReference type="PROSITE" id="PS00623">
    <property type="entry name" value="GMC_OXRED_1"/>
    <property type="match status" value="1"/>
</dbReference>
<evidence type="ECO:0000256" key="2">
    <source>
        <dbReference type="ARBA" id="ARBA00010790"/>
    </source>
</evidence>
<dbReference type="InterPro" id="IPR036188">
    <property type="entry name" value="FAD/NAD-bd_sf"/>
</dbReference>
<evidence type="ECO:0000259" key="6">
    <source>
        <dbReference type="PROSITE" id="PS00623"/>
    </source>
</evidence>
<accession>A0A9X1NNI4</accession>
<dbReference type="GO" id="GO:0050660">
    <property type="term" value="F:flavin adenine dinucleotide binding"/>
    <property type="evidence" value="ECO:0007669"/>
    <property type="project" value="InterPro"/>
</dbReference>
<comment type="similarity">
    <text evidence="2 5">Belongs to the GMC oxidoreductase family.</text>
</comment>
<dbReference type="Pfam" id="PF00732">
    <property type="entry name" value="GMC_oxred_N"/>
    <property type="match status" value="1"/>
</dbReference>
<dbReference type="RefSeq" id="WP_231811241.1">
    <property type="nucleotide sequence ID" value="NZ_JAJOZR010000001.1"/>
</dbReference>
<comment type="cofactor">
    <cofactor evidence="1">
        <name>FAD</name>
        <dbReference type="ChEBI" id="CHEBI:57692"/>
    </cofactor>
</comment>
<dbReference type="EMBL" id="JAJOZR010000001">
    <property type="protein sequence ID" value="MCD7107480.1"/>
    <property type="molecule type" value="Genomic_DNA"/>
</dbReference>
<dbReference type="SUPFAM" id="SSF54373">
    <property type="entry name" value="FAD-linked reductases, C-terminal domain"/>
    <property type="match status" value="1"/>
</dbReference>
<comment type="caution">
    <text evidence="8">The sequence shown here is derived from an EMBL/GenBank/DDBJ whole genome shotgun (WGS) entry which is preliminary data.</text>
</comment>
<keyword evidence="3 5" id="KW-0285">Flavoprotein</keyword>
<organism evidence="8 9">
    <name type="scientific">Rhizobium quercicola</name>
    <dbReference type="NCBI Taxonomy" id="2901226"/>
    <lineage>
        <taxon>Bacteria</taxon>
        <taxon>Pseudomonadati</taxon>
        <taxon>Pseudomonadota</taxon>
        <taxon>Alphaproteobacteria</taxon>
        <taxon>Hyphomicrobiales</taxon>
        <taxon>Rhizobiaceae</taxon>
        <taxon>Rhizobium/Agrobacterium group</taxon>
        <taxon>Rhizobium</taxon>
    </lineage>
</organism>
<dbReference type="AlphaFoldDB" id="A0A9X1NNI4"/>
<dbReference type="PANTHER" id="PTHR11552">
    <property type="entry name" value="GLUCOSE-METHANOL-CHOLINE GMC OXIDOREDUCTASE"/>
    <property type="match status" value="1"/>
</dbReference>
<dbReference type="InterPro" id="IPR012132">
    <property type="entry name" value="GMC_OxRdtase"/>
</dbReference>
<dbReference type="Pfam" id="PF05199">
    <property type="entry name" value="GMC_oxred_C"/>
    <property type="match status" value="1"/>
</dbReference>
<feature type="domain" description="Glucose-methanol-choline oxidoreductase N-terminal" evidence="7">
    <location>
        <begin position="256"/>
        <end position="270"/>
    </location>
</feature>